<dbReference type="EMBL" id="AGBW02007790">
    <property type="protein sequence ID" value="OWR54557.1"/>
    <property type="molecule type" value="Genomic_DNA"/>
</dbReference>
<feature type="non-terminal residue" evidence="2">
    <location>
        <position position="157"/>
    </location>
</feature>
<reference evidence="2 3" key="1">
    <citation type="journal article" date="2011" name="Cell">
        <title>The monarch butterfly genome yields insights into long-distance migration.</title>
        <authorList>
            <person name="Zhan S."/>
            <person name="Merlin C."/>
            <person name="Boore J.L."/>
            <person name="Reppert S.M."/>
        </authorList>
    </citation>
    <scope>NUCLEOTIDE SEQUENCE [LARGE SCALE GENOMIC DNA]</scope>
    <source>
        <strain evidence="2">F-2</strain>
    </source>
</reference>
<evidence type="ECO:0000313" key="3">
    <source>
        <dbReference type="Proteomes" id="UP000007151"/>
    </source>
</evidence>
<comment type="caution">
    <text evidence="2">The sequence shown here is derived from an EMBL/GenBank/DDBJ whole genome shotgun (WGS) entry which is preliminary data.</text>
</comment>
<protein>
    <submittedName>
        <fullName evidence="2">Uncharacterized protein</fullName>
    </submittedName>
</protein>
<dbReference type="InParanoid" id="A0A212FLF0"/>
<dbReference type="KEGG" id="dpl:KGM_213293A"/>
<organism evidence="2 3">
    <name type="scientific">Danaus plexippus plexippus</name>
    <dbReference type="NCBI Taxonomy" id="278856"/>
    <lineage>
        <taxon>Eukaryota</taxon>
        <taxon>Metazoa</taxon>
        <taxon>Ecdysozoa</taxon>
        <taxon>Arthropoda</taxon>
        <taxon>Hexapoda</taxon>
        <taxon>Insecta</taxon>
        <taxon>Pterygota</taxon>
        <taxon>Neoptera</taxon>
        <taxon>Endopterygota</taxon>
        <taxon>Lepidoptera</taxon>
        <taxon>Glossata</taxon>
        <taxon>Ditrysia</taxon>
        <taxon>Papilionoidea</taxon>
        <taxon>Nymphalidae</taxon>
        <taxon>Danainae</taxon>
        <taxon>Danaini</taxon>
        <taxon>Danaina</taxon>
        <taxon>Danaus</taxon>
        <taxon>Danaus</taxon>
    </lineage>
</organism>
<dbReference type="AlphaFoldDB" id="A0A212FLF0"/>
<evidence type="ECO:0000256" key="1">
    <source>
        <dbReference type="SAM" id="MobiDB-lite"/>
    </source>
</evidence>
<name>A0A212FLF0_DANPL</name>
<evidence type="ECO:0000313" key="2">
    <source>
        <dbReference type="EMBL" id="OWR54557.1"/>
    </source>
</evidence>
<proteinExistence type="predicted"/>
<keyword evidence="3" id="KW-1185">Reference proteome</keyword>
<dbReference type="Proteomes" id="UP000007151">
    <property type="component" value="Unassembled WGS sequence"/>
</dbReference>
<feature type="compositionally biased region" description="Basic and acidic residues" evidence="1">
    <location>
        <begin position="71"/>
        <end position="80"/>
    </location>
</feature>
<feature type="region of interest" description="Disordered" evidence="1">
    <location>
        <begin position="71"/>
        <end position="103"/>
    </location>
</feature>
<sequence>MTFGKSVQAFKLDSISANQPFGAGDGKEKRPKTLLVHPYTEAKENKKPNKYLLETPTYLKRKTPLLEIPRDLNKKPRLYTEENETQSESIQDSEESSTDEVSTNRMIDTSIQTKAECQSCHHCCCSSQPVRVVLTSMMPPMFPLPGTPFVMKPAIDK</sequence>
<gene>
    <name evidence="2" type="ORF">KGM_213293A</name>
</gene>
<feature type="compositionally biased region" description="Acidic residues" evidence="1">
    <location>
        <begin position="81"/>
        <end position="98"/>
    </location>
</feature>
<feature type="region of interest" description="Disordered" evidence="1">
    <location>
        <begin position="14"/>
        <end position="33"/>
    </location>
</feature>
<accession>A0A212FLF0</accession>